<evidence type="ECO:0000256" key="1">
    <source>
        <dbReference type="ARBA" id="ARBA00001974"/>
    </source>
</evidence>
<evidence type="ECO:0000259" key="6">
    <source>
        <dbReference type="Pfam" id="PF00732"/>
    </source>
</evidence>
<evidence type="ECO:0000256" key="2">
    <source>
        <dbReference type="ARBA" id="ARBA00010790"/>
    </source>
</evidence>
<protein>
    <submittedName>
        <fullName evidence="8 10">Glucose-methanol-choline</fullName>
    </submittedName>
    <submittedName>
        <fullName evidence="9">Glucose-methanol-choline oxidoreductase:NAD binding site</fullName>
    </submittedName>
</protein>
<dbReference type="EMBL" id="KX897545">
    <property type="protein sequence ID" value="APP88564.1"/>
    <property type="molecule type" value="Genomic_DNA"/>
</dbReference>
<dbReference type="SUPFAM" id="SSF51905">
    <property type="entry name" value="FAD/NAD(P)-binding domain"/>
    <property type="match status" value="1"/>
</dbReference>
<reference evidence="8" key="1">
    <citation type="journal article" date="2017" name="Protist">
        <title>Diversity of the Photosynthetic Paulinella Species, with the Description of Paulinella micropora sp. nov. and the Chromatophore Genome Sequence for strain KR01.</title>
        <authorList>
            <person name="Lhee D."/>
            <person name="Yang E.C."/>
            <person name="Kim J.I."/>
            <person name="Nakayama T."/>
            <person name="Zuccarello G."/>
            <person name="Andersen R.A."/>
            <person name="Yoon H.S."/>
        </authorList>
    </citation>
    <scope>NUCLEOTIDE SEQUENCE</scope>
    <source>
        <strain evidence="9">FK01</strain>
        <strain evidence="8">KR01</strain>
    </source>
</reference>
<dbReference type="SUPFAM" id="SSF54373">
    <property type="entry name" value="FAD-linked reductases, C-terminal domain"/>
    <property type="match status" value="1"/>
</dbReference>
<dbReference type="Pfam" id="PF05199">
    <property type="entry name" value="GMC_oxred_C"/>
    <property type="match status" value="1"/>
</dbReference>
<proteinExistence type="inferred from homology"/>
<evidence type="ECO:0000256" key="3">
    <source>
        <dbReference type="ARBA" id="ARBA00022630"/>
    </source>
</evidence>
<evidence type="ECO:0000259" key="7">
    <source>
        <dbReference type="Pfam" id="PF05199"/>
    </source>
</evidence>
<keyword evidence="8" id="KW-0934">Plastid</keyword>
<dbReference type="GO" id="GO:0050660">
    <property type="term" value="F:flavin adenine dinucleotide binding"/>
    <property type="evidence" value="ECO:0007669"/>
    <property type="project" value="InterPro"/>
</dbReference>
<keyword evidence="3" id="KW-0285">Flavoprotein</keyword>
<evidence type="ECO:0000313" key="10">
    <source>
        <dbReference type="EMBL" id="BBL86550.1"/>
    </source>
</evidence>
<keyword evidence="4" id="KW-0274">FAD</keyword>
<dbReference type="PANTHER" id="PTHR42784">
    <property type="entry name" value="PYRANOSE 2-OXIDASE"/>
    <property type="match status" value="1"/>
</dbReference>
<dbReference type="Gene3D" id="3.50.50.60">
    <property type="entry name" value="FAD/NAD(P)-binding domain"/>
    <property type="match status" value="2"/>
</dbReference>
<evidence type="ECO:0000313" key="11">
    <source>
        <dbReference type="Proteomes" id="UP000503178"/>
    </source>
</evidence>
<accession>A0A1L5YD06</accession>
<organism evidence="8">
    <name type="scientific">Paulinella micropora</name>
    <dbReference type="NCBI Taxonomy" id="1928728"/>
    <lineage>
        <taxon>Eukaryota</taxon>
        <taxon>Sar</taxon>
        <taxon>Rhizaria</taxon>
        <taxon>Cercozoa</taxon>
        <taxon>Imbricatea</taxon>
        <taxon>Silicofilosea</taxon>
        <taxon>Euglyphida</taxon>
        <taxon>Paulinellidae</taxon>
        <taxon>Paulinella</taxon>
    </lineage>
</organism>
<dbReference type="InterPro" id="IPR051473">
    <property type="entry name" value="P2Ox-like"/>
</dbReference>
<dbReference type="InterPro" id="IPR007867">
    <property type="entry name" value="GMC_OxRtase_C"/>
</dbReference>
<dbReference type="PANTHER" id="PTHR42784:SF1">
    <property type="entry name" value="PYRANOSE 2-OXIDASE"/>
    <property type="match status" value="1"/>
</dbReference>
<dbReference type="EMBL" id="LC490351">
    <property type="protein sequence ID" value="BBL86550.1"/>
    <property type="molecule type" value="Genomic_DNA"/>
</dbReference>
<keyword evidence="11" id="KW-1185">Reference proteome</keyword>
<evidence type="ECO:0000313" key="8">
    <source>
        <dbReference type="EMBL" id="APP88564.1"/>
    </source>
</evidence>
<dbReference type="EMBL" id="KY124271">
    <property type="protein sequence ID" value="AQX45331.1"/>
    <property type="molecule type" value="Genomic_DNA"/>
</dbReference>
<feature type="domain" description="Glucose-methanol-choline oxidoreductase C-terminal" evidence="7">
    <location>
        <begin position="399"/>
        <end position="532"/>
    </location>
</feature>
<feature type="domain" description="Glucose-methanol-choline oxidoreductase N-terminal" evidence="6">
    <location>
        <begin position="8"/>
        <end position="315"/>
    </location>
</feature>
<evidence type="ECO:0000256" key="5">
    <source>
        <dbReference type="ARBA" id="ARBA00023002"/>
    </source>
</evidence>
<comment type="similarity">
    <text evidence="2">Belongs to the GMC oxidoreductase family.</text>
</comment>
<evidence type="ECO:0000256" key="4">
    <source>
        <dbReference type="ARBA" id="ARBA00022827"/>
    </source>
</evidence>
<geneLocation type="plastid" evidence="8"/>
<dbReference type="Pfam" id="PF00732">
    <property type="entry name" value="GMC_oxred_N"/>
    <property type="match status" value="1"/>
</dbReference>
<gene>
    <name evidence="10" type="primary">MYN1_Chr_726</name>
    <name evidence="8" type="ORF">PCKR_801</name>
    <name evidence="9" type="ORF">PFK_801</name>
    <name evidence="10" type="ORF">PMYN1_Chma745</name>
</gene>
<comment type="cofactor">
    <cofactor evidence="1">
        <name>FAD</name>
        <dbReference type="ChEBI" id="CHEBI:57692"/>
    </cofactor>
</comment>
<evidence type="ECO:0000313" key="9">
    <source>
        <dbReference type="EMBL" id="AQX45331.1"/>
    </source>
</evidence>
<sequence length="546" mass="61170">MASQKHFDALVVGSGANGSIASMVLAQSGLRVLVLEAGPDLHPKRAFSTEPINTIRRLVNVNSSKRKIQTQHPGYWKANPELFVDEQLNPYCTPIEKPFFWSRGRQVGGKSLTWGGITLRLSDFEFKAGARDGYGPSWPICHEDLDKYYTYIETMLGVHGYCDGLPQLPDGNYKKAFPFTEGEKKLKNLIYRKLGLPLIHSRGFSLHQSREVGSWPRFTAQGGALGIALSTGRVQIYSNSIVSHIEFDNTQSKATGVVYVDRNSGCEYCVKANLVVLCASTIETVRILLNSSENQHSTGLIDPSGLLGHYLIDHISHSCFFTLENDHFSKRNDELSGAGSTFIPNTVNLDSSNDLPFLRGYGIWSAIQRFDPPTLLQRYPNTVTGFLIGHGEVLPEFYNQISITTLKDAWGIPIVQINCSWGENEHHMIKHMYQMMLEIVDNANGIIQPLEELFKVPFVEPLFRQKTTFTNRTAPPGYYIHELGGARMSSTEKQGVVNSWNQLWRCPNLLVTDGACWPSAGWQSPTLTQMAITWRACEYAIYSHKI</sequence>
<dbReference type="InterPro" id="IPR000172">
    <property type="entry name" value="GMC_OxRdtase_N"/>
</dbReference>
<dbReference type="AlphaFoldDB" id="A0A1L5YD06"/>
<dbReference type="GO" id="GO:0016614">
    <property type="term" value="F:oxidoreductase activity, acting on CH-OH group of donors"/>
    <property type="evidence" value="ECO:0007669"/>
    <property type="project" value="InterPro"/>
</dbReference>
<name>A0A1L5YD06_9EUKA</name>
<reference evidence="10 11" key="2">
    <citation type="submission" date="2019-06" db="EMBL/GenBank/DDBJ databases">
        <title>A hidden player of endosymbiotic evolution: DNA virus triggered massive gene transfer.</title>
        <authorList>
            <person name="Matsuo M."/>
            <person name="Katahata A."/>
            <person name="Tachikawa M."/>
            <person name="Minakuchi Y."/>
            <person name="Noguchi H."/>
            <person name="Toyoda A."/>
            <person name="Fujiyama A."/>
            <person name="Suzuki Y."/>
            <person name="Satoh S."/>
            <person name="Nakayama T."/>
            <person name="Kamikawa R."/>
            <person name="Nomura M."/>
            <person name="Inagaki Y."/>
            <person name="Ishida K."/>
            <person name="Obokata J."/>
        </authorList>
    </citation>
    <scope>NUCLEOTIDE SEQUENCE [LARGE SCALE GENOMIC DNA]</scope>
    <source>
        <strain evidence="10 11">MYN1</strain>
    </source>
</reference>
<keyword evidence="5" id="KW-0560">Oxidoreductase</keyword>
<dbReference type="InterPro" id="IPR036188">
    <property type="entry name" value="FAD/NAD-bd_sf"/>
</dbReference>
<dbReference type="Proteomes" id="UP000503178">
    <property type="component" value="Chromatophore Pltd"/>
</dbReference>